<evidence type="ECO:0000313" key="1">
    <source>
        <dbReference type="EMBL" id="GAT55344.1"/>
    </source>
</evidence>
<proteinExistence type="predicted"/>
<keyword evidence="2" id="KW-1185">Reference proteome</keyword>
<dbReference type="EMBL" id="DF848977">
    <property type="protein sequence ID" value="GAT55344.1"/>
    <property type="molecule type" value="Genomic_DNA"/>
</dbReference>
<evidence type="ECO:0000313" key="2">
    <source>
        <dbReference type="Proteomes" id="UP000815677"/>
    </source>
</evidence>
<reference evidence="1" key="1">
    <citation type="submission" date="2014-09" db="EMBL/GenBank/DDBJ databases">
        <title>Genome sequence of the luminous mushroom Mycena chlorophos for searching fungal bioluminescence genes.</title>
        <authorList>
            <person name="Tanaka Y."/>
            <person name="Kasuga D."/>
            <person name="Oba Y."/>
            <person name="Hase S."/>
            <person name="Sato K."/>
            <person name="Oba Y."/>
            <person name="Sakakibara Y."/>
        </authorList>
    </citation>
    <scope>NUCLEOTIDE SEQUENCE</scope>
</reference>
<protein>
    <submittedName>
        <fullName evidence="1">Uncharacterized protein</fullName>
    </submittedName>
</protein>
<dbReference type="Proteomes" id="UP000815677">
    <property type="component" value="Unassembled WGS sequence"/>
</dbReference>
<sequence length="449" mass="49483">MPSKCRCWWAHIDPTQPFGLRFDGPEDVNPEQTPLEYLEAKIPGLNSTILSESVLYVVAHAKLKWISNLEMFKSSATPLRNLALVSYQFKDLEVEKFVLCLERRNVRRILLEAASASPATLAKLGPELRGCMDDKATRIHGVVPFLRDDPKRMITVHGACHAEPIAELWTHLKEIESCADARRLKSKLLLIRGAEDPRTLQTLLDFARSFIITTQMAHTDEATFCDEIQIHIPFLVGYQTTKVYHTHIDRQRDSQSDASSCSSSGSTAAPDLVTETAQGTRLVTVAKLAGPGDPAVQAVYSWRSAEATQASLVEDVPQMKPSIGLFLAVRPGIVQIGHIFLNLYRVAEAPDIEDGSWQAAVDHAFPVGGTSTRDPSLLEMLKVAAYFVCVGKALAALDTLRGRTEGLPPIAEGVFPRRTAGYKMPVDGDWGSLGQAHLLHPNDMRVFPL</sequence>
<name>A0ABQ0LXA0_MYCCL</name>
<organism evidence="1 2">
    <name type="scientific">Mycena chlorophos</name>
    <name type="common">Agaric fungus</name>
    <name type="synonym">Agaricus chlorophos</name>
    <dbReference type="NCBI Taxonomy" id="658473"/>
    <lineage>
        <taxon>Eukaryota</taxon>
        <taxon>Fungi</taxon>
        <taxon>Dikarya</taxon>
        <taxon>Basidiomycota</taxon>
        <taxon>Agaricomycotina</taxon>
        <taxon>Agaricomycetes</taxon>
        <taxon>Agaricomycetidae</taxon>
        <taxon>Agaricales</taxon>
        <taxon>Marasmiineae</taxon>
        <taxon>Mycenaceae</taxon>
        <taxon>Mycena</taxon>
    </lineage>
</organism>
<gene>
    <name evidence="1" type="ORF">MCHLO_12124</name>
</gene>
<accession>A0ABQ0LXA0</accession>